<feature type="transmembrane region" description="Helical" evidence="7">
    <location>
        <begin position="403"/>
        <end position="425"/>
    </location>
</feature>
<organism evidence="9 10">
    <name type="scientific">Rhodococcus triatomae</name>
    <dbReference type="NCBI Taxonomy" id="300028"/>
    <lineage>
        <taxon>Bacteria</taxon>
        <taxon>Bacillati</taxon>
        <taxon>Actinomycetota</taxon>
        <taxon>Actinomycetes</taxon>
        <taxon>Mycobacteriales</taxon>
        <taxon>Nocardiaceae</taxon>
        <taxon>Rhodococcus</taxon>
    </lineage>
</organism>
<dbReference type="PROSITE" id="PS50850">
    <property type="entry name" value="MFS"/>
    <property type="match status" value="1"/>
</dbReference>
<dbReference type="GO" id="GO:0022857">
    <property type="term" value="F:transmembrane transporter activity"/>
    <property type="evidence" value="ECO:0007669"/>
    <property type="project" value="InterPro"/>
</dbReference>
<feature type="transmembrane region" description="Helical" evidence="7">
    <location>
        <begin position="85"/>
        <end position="104"/>
    </location>
</feature>
<feature type="transmembrane region" description="Helical" evidence="7">
    <location>
        <begin position="110"/>
        <end position="132"/>
    </location>
</feature>
<feature type="transmembrane region" description="Helical" evidence="7">
    <location>
        <begin position="236"/>
        <end position="253"/>
    </location>
</feature>
<dbReference type="InterPro" id="IPR020846">
    <property type="entry name" value="MFS_dom"/>
</dbReference>
<evidence type="ECO:0000313" key="10">
    <source>
        <dbReference type="Proteomes" id="UP000183263"/>
    </source>
</evidence>
<dbReference type="InterPro" id="IPR036259">
    <property type="entry name" value="MFS_trans_sf"/>
</dbReference>
<dbReference type="GO" id="GO:0005886">
    <property type="term" value="C:plasma membrane"/>
    <property type="evidence" value="ECO:0007669"/>
    <property type="project" value="UniProtKB-SubCell"/>
</dbReference>
<dbReference type="EMBL" id="FNDN01000006">
    <property type="protein sequence ID" value="SDI25090.1"/>
    <property type="molecule type" value="Genomic_DNA"/>
</dbReference>
<evidence type="ECO:0000256" key="6">
    <source>
        <dbReference type="ARBA" id="ARBA00023136"/>
    </source>
</evidence>
<evidence type="ECO:0000256" key="4">
    <source>
        <dbReference type="ARBA" id="ARBA00022692"/>
    </source>
</evidence>
<dbReference type="InterPro" id="IPR011701">
    <property type="entry name" value="MFS"/>
</dbReference>
<dbReference type="PANTHER" id="PTHR42718">
    <property type="entry name" value="MAJOR FACILITATOR SUPERFAMILY MULTIDRUG TRANSPORTER MFSC"/>
    <property type="match status" value="1"/>
</dbReference>
<evidence type="ECO:0000256" key="5">
    <source>
        <dbReference type="ARBA" id="ARBA00022989"/>
    </source>
</evidence>
<feature type="transmembrane region" description="Helical" evidence="7">
    <location>
        <begin position="437"/>
        <end position="459"/>
    </location>
</feature>
<feature type="transmembrane region" description="Helical" evidence="7">
    <location>
        <begin position="56"/>
        <end position="73"/>
    </location>
</feature>
<keyword evidence="3" id="KW-1003">Cell membrane</keyword>
<proteinExistence type="predicted"/>
<feature type="transmembrane region" description="Helical" evidence="7">
    <location>
        <begin position="372"/>
        <end position="391"/>
    </location>
</feature>
<sequence>MTTAPTAAADTVSRRTWFGLAFIVASQLMIVLDGTIVTIALPEIRNDLGFTPVDQSWVMNAYALSVGGLLLLGGRIGDVIGRRRALLVGTAVFTVASLLGGFATEGWMLLAARIAQGVGAALAAPTALGLIAQNFPPGPGRTRAISWFSIGAASGGALGLLLGGILTTRLSWHWVMFVNVPIGLAILLAVPFTVAEGARVRGRFDVAGAVTSTVGMTALVYGFIRAAEHAWTDPGALVAFALGAAGLIAFVLVERRAGQPLLPPRILDSRAKLAPYVAILLIPGAMIGMFTFVVLFLHDVKGYDSLTTGLAFLPFMLVNLGLVVSGVTARVVDRFGPQRTLTSAIALFVVGLVWMSLLGPASSYAASILGPSLVLGVGAGLAFVPLSALVVQNAPAEDTGAASGLMQTGIQVGGALGLAVLMTVYGPLQRSDPSGTATGPTILVAAGFALAALVALLFLGRRPRPTHSYTRVPLREREFTPVD</sequence>
<accession>A0A1G8J348</accession>
<dbReference type="Gene3D" id="1.20.1250.20">
    <property type="entry name" value="MFS general substrate transporter like domains"/>
    <property type="match status" value="1"/>
</dbReference>
<feature type="transmembrane region" description="Helical" evidence="7">
    <location>
        <begin position="172"/>
        <end position="194"/>
    </location>
</feature>
<name>A0A1G8J348_9NOCA</name>
<keyword evidence="2" id="KW-0813">Transport</keyword>
<keyword evidence="4 7" id="KW-0812">Transmembrane</keyword>
<protein>
    <submittedName>
        <fullName evidence="9">Drug resistance transporter, EmrB/QacA subfamily</fullName>
    </submittedName>
</protein>
<dbReference type="Gene3D" id="1.20.1720.10">
    <property type="entry name" value="Multidrug resistance protein D"/>
    <property type="match status" value="1"/>
</dbReference>
<dbReference type="AlphaFoldDB" id="A0A1G8J348"/>
<feature type="transmembrane region" description="Helical" evidence="7">
    <location>
        <begin position="273"/>
        <end position="297"/>
    </location>
</feature>
<feature type="transmembrane region" description="Helical" evidence="7">
    <location>
        <begin position="344"/>
        <end position="366"/>
    </location>
</feature>
<dbReference type="CDD" id="cd17321">
    <property type="entry name" value="MFS_MMR_MDR_like"/>
    <property type="match status" value="1"/>
</dbReference>
<feature type="transmembrane region" description="Helical" evidence="7">
    <location>
        <begin position="206"/>
        <end position="224"/>
    </location>
</feature>
<gene>
    <name evidence="9" type="ORF">SAMN05444695_10635</name>
</gene>
<dbReference type="Proteomes" id="UP000183263">
    <property type="component" value="Unassembled WGS sequence"/>
</dbReference>
<evidence type="ECO:0000256" key="2">
    <source>
        <dbReference type="ARBA" id="ARBA00022448"/>
    </source>
</evidence>
<dbReference type="SUPFAM" id="SSF103473">
    <property type="entry name" value="MFS general substrate transporter"/>
    <property type="match status" value="1"/>
</dbReference>
<keyword evidence="10" id="KW-1185">Reference proteome</keyword>
<feature type="domain" description="Major facilitator superfamily (MFS) profile" evidence="8">
    <location>
        <begin position="19"/>
        <end position="464"/>
    </location>
</feature>
<evidence type="ECO:0000256" key="7">
    <source>
        <dbReference type="SAM" id="Phobius"/>
    </source>
</evidence>
<feature type="transmembrane region" description="Helical" evidence="7">
    <location>
        <begin position="309"/>
        <end position="332"/>
    </location>
</feature>
<keyword evidence="6 7" id="KW-0472">Membrane</keyword>
<evidence type="ECO:0000256" key="3">
    <source>
        <dbReference type="ARBA" id="ARBA00022475"/>
    </source>
</evidence>
<evidence type="ECO:0000256" key="1">
    <source>
        <dbReference type="ARBA" id="ARBA00004651"/>
    </source>
</evidence>
<evidence type="ECO:0000313" key="9">
    <source>
        <dbReference type="EMBL" id="SDI25090.1"/>
    </source>
</evidence>
<feature type="transmembrane region" description="Helical" evidence="7">
    <location>
        <begin position="144"/>
        <end position="166"/>
    </location>
</feature>
<evidence type="ECO:0000259" key="8">
    <source>
        <dbReference type="PROSITE" id="PS50850"/>
    </source>
</evidence>
<reference evidence="9 10" key="1">
    <citation type="submission" date="2016-10" db="EMBL/GenBank/DDBJ databases">
        <authorList>
            <person name="de Groot N.N."/>
        </authorList>
    </citation>
    <scope>NUCLEOTIDE SEQUENCE [LARGE SCALE GENOMIC DNA]</scope>
    <source>
        <strain evidence="9 10">DSM 44892</strain>
    </source>
</reference>
<feature type="transmembrane region" description="Helical" evidence="7">
    <location>
        <begin position="17"/>
        <end position="41"/>
    </location>
</feature>
<comment type="subcellular location">
    <subcellularLocation>
        <location evidence="1">Cell membrane</location>
        <topology evidence="1">Multi-pass membrane protein</topology>
    </subcellularLocation>
</comment>
<dbReference type="RefSeq" id="WP_246442122.1">
    <property type="nucleotide sequence ID" value="NZ_CP048813.1"/>
</dbReference>
<keyword evidence="5 7" id="KW-1133">Transmembrane helix</keyword>
<dbReference type="Pfam" id="PF07690">
    <property type="entry name" value="MFS_1"/>
    <property type="match status" value="1"/>
</dbReference>
<dbReference type="PANTHER" id="PTHR42718:SF46">
    <property type="entry name" value="BLR6921 PROTEIN"/>
    <property type="match status" value="1"/>
</dbReference>